<evidence type="ECO:0000313" key="2">
    <source>
        <dbReference type="Proteomes" id="UP000004923"/>
    </source>
</evidence>
<sequence>MFAKGDEDKRVVANKNSNWREVLTGKEFDELSYDCYTFAGKWNFPVCNHKGCVNADNIGYVQGMLEDNRPFEAELFLGNGECTMGVIMPIVDEIESSAASHEPHSASCLTNEKGNALGFVKQIESQDNGVLPFGMVELGETDDLDITCKYVDYLEGLGVVKFLTVERNGYIEYYTDIHGTELVRVLITLQYANGEVVATTPFSVQKVWFL</sequence>
<dbReference type="RefSeq" id="WP_009144744.1">
    <property type="nucleotide sequence ID" value="NZ_GL830854.1"/>
</dbReference>
<gene>
    <name evidence="1" type="ORF">HMPREF9443_00350</name>
</gene>
<name>E8LBY7_9FIRM</name>
<organism evidence="1 2">
    <name type="scientific">Phascolarctobacterium succinatutens YIT 12067</name>
    <dbReference type="NCBI Taxonomy" id="626939"/>
    <lineage>
        <taxon>Bacteria</taxon>
        <taxon>Bacillati</taxon>
        <taxon>Bacillota</taxon>
        <taxon>Negativicutes</taxon>
        <taxon>Acidaminococcales</taxon>
        <taxon>Acidaminococcaceae</taxon>
        <taxon>Phascolarctobacterium</taxon>
    </lineage>
</organism>
<proteinExistence type="predicted"/>
<dbReference type="AlphaFoldDB" id="E8LBY7"/>
<dbReference type="EMBL" id="AEVN01000012">
    <property type="protein sequence ID" value="EFY05652.1"/>
    <property type="molecule type" value="Genomic_DNA"/>
</dbReference>
<protein>
    <submittedName>
        <fullName evidence="1">Uncharacterized protein</fullName>
    </submittedName>
</protein>
<dbReference type="HOGENOM" id="CLU_1309174_0_0_9"/>
<dbReference type="eggNOG" id="COG4295">
    <property type="taxonomic scope" value="Bacteria"/>
</dbReference>
<keyword evidence="2" id="KW-1185">Reference proteome</keyword>
<dbReference type="Proteomes" id="UP000004923">
    <property type="component" value="Unassembled WGS sequence"/>
</dbReference>
<reference evidence="1 2" key="1">
    <citation type="submission" date="2011-01" db="EMBL/GenBank/DDBJ databases">
        <authorList>
            <person name="Weinstock G."/>
            <person name="Sodergren E."/>
            <person name="Clifton S."/>
            <person name="Fulton L."/>
            <person name="Fulton B."/>
            <person name="Courtney L."/>
            <person name="Fronick C."/>
            <person name="Harrison M."/>
            <person name="Strong C."/>
            <person name="Farmer C."/>
            <person name="Delahaunty K."/>
            <person name="Markovic C."/>
            <person name="Hall O."/>
            <person name="Minx P."/>
            <person name="Tomlinson C."/>
            <person name="Mitreva M."/>
            <person name="Hou S."/>
            <person name="Chen J."/>
            <person name="Wollam A."/>
            <person name="Pepin K.H."/>
            <person name="Johnson M."/>
            <person name="Bhonagiri V."/>
            <person name="Zhang X."/>
            <person name="Suruliraj S."/>
            <person name="Warren W."/>
            <person name="Chinwalla A."/>
            <person name="Mardis E.R."/>
            <person name="Wilson R.K."/>
        </authorList>
    </citation>
    <scope>NUCLEOTIDE SEQUENCE [LARGE SCALE GENOMIC DNA]</scope>
    <source>
        <strain evidence="1 2">YIT 12067</strain>
    </source>
</reference>
<evidence type="ECO:0000313" key="1">
    <source>
        <dbReference type="EMBL" id="EFY05652.1"/>
    </source>
</evidence>
<accession>E8LBY7</accession>
<comment type="caution">
    <text evidence="1">The sequence shown here is derived from an EMBL/GenBank/DDBJ whole genome shotgun (WGS) entry which is preliminary data.</text>
</comment>